<comment type="caution">
    <text evidence="1">The sequence shown here is derived from an EMBL/GenBank/DDBJ whole genome shotgun (WGS) entry which is preliminary data.</text>
</comment>
<protein>
    <submittedName>
        <fullName evidence="1">Late blight resistance proteinR1B-12</fullName>
    </submittedName>
</protein>
<reference evidence="1" key="1">
    <citation type="submission" date="2020-06" db="EMBL/GenBank/DDBJ databases">
        <authorList>
            <person name="Li T."/>
            <person name="Hu X."/>
            <person name="Zhang T."/>
            <person name="Song X."/>
            <person name="Zhang H."/>
            <person name="Dai N."/>
            <person name="Sheng W."/>
            <person name="Hou X."/>
            <person name="Wei L."/>
        </authorList>
    </citation>
    <scope>NUCLEOTIDE SEQUENCE</scope>
    <source>
        <strain evidence="1">KEN1</strain>
        <tissue evidence="1">Leaf</tissue>
    </source>
</reference>
<accession>A0AAW2UJS5</accession>
<dbReference type="AlphaFoldDB" id="A0AAW2UJS5"/>
<dbReference type="PANTHER" id="PTHR15140">
    <property type="entry name" value="TUBULIN-SPECIFIC CHAPERONE E"/>
    <property type="match status" value="1"/>
</dbReference>
<dbReference type="PANTHER" id="PTHR15140:SF33">
    <property type="entry name" value="LATE BLIGHT RESISTANCE PROTEIN HOMOLOG R1A-3 ISOFORM X1"/>
    <property type="match status" value="1"/>
</dbReference>
<dbReference type="Gene3D" id="3.80.10.10">
    <property type="entry name" value="Ribonuclease Inhibitor"/>
    <property type="match status" value="1"/>
</dbReference>
<reference evidence="1" key="2">
    <citation type="journal article" date="2024" name="Plant">
        <title>Genomic evolution and insights into agronomic trait innovations of Sesamum species.</title>
        <authorList>
            <person name="Miao H."/>
            <person name="Wang L."/>
            <person name="Qu L."/>
            <person name="Liu H."/>
            <person name="Sun Y."/>
            <person name="Le M."/>
            <person name="Wang Q."/>
            <person name="Wei S."/>
            <person name="Zheng Y."/>
            <person name="Lin W."/>
            <person name="Duan Y."/>
            <person name="Cao H."/>
            <person name="Xiong S."/>
            <person name="Wang X."/>
            <person name="Wei L."/>
            <person name="Li C."/>
            <person name="Ma Q."/>
            <person name="Ju M."/>
            <person name="Zhao R."/>
            <person name="Li G."/>
            <person name="Mu C."/>
            <person name="Tian Q."/>
            <person name="Mei H."/>
            <person name="Zhang T."/>
            <person name="Gao T."/>
            <person name="Zhang H."/>
        </authorList>
    </citation>
    <scope>NUCLEOTIDE SEQUENCE</scope>
    <source>
        <strain evidence="1">KEN1</strain>
    </source>
</reference>
<evidence type="ECO:0000313" key="1">
    <source>
        <dbReference type="EMBL" id="KAL0417170.1"/>
    </source>
</evidence>
<dbReference type="EMBL" id="JACGWN010000012">
    <property type="protein sequence ID" value="KAL0417170.1"/>
    <property type="molecule type" value="Genomic_DNA"/>
</dbReference>
<proteinExistence type="predicted"/>
<gene>
    <name evidence="1" type="ORF">Slati_3548900</name>
</gene>
<organism evidence="1">
    <name type="scientific">Sesamum latifolium</name>
    <dbReference type="NCBI Taxonomy" id="2727402"/>
    <lineage>
        <taxon>Eukaryota</taxon>
        <taxon>Viridiplantae</taxon>
        <taxon>Streptophyta</taxon>
        <taxon>Embryophyta</taxon>
        <taxon>Tracheophyta</taxon>
        <taxon>Spermatophyta</taxon>
        <taxon>Magnoliopsida</taxon>
        <taxon>eudicotyledons</taxon>
        <taxon>Gunneridae</taxon>
        <taxon>Pentapetalae</taxon>
        <taxon>asterids</taxon>
        <taxon>lamiids</taxon>
        <taxon>Lamiales</taxon>
        <taxon>Pedaliaceae</taxon>
        <taxon>Sesamum</taxon>
    </lineage>
</organism>
<dbReference type="InterPro" id="IPR032675">
    <property type="entry name" value="LRR_dom_sf"/>
</dbReference>
<dbReference type="SUPFAM" id="SSF52058">
    <property type="entry name" value="L domain-like"/>
    <property type="match status" value="1"/>
</dbReference>
<name>A0AAW2UJS5_9LAMI</name>
<sequence>MTIIGSTLHNLEVLKLYNNAFKGPEWNPVEGQFPRLEALSIWFSDLVWWRAGVVHFPILQCLVLGYMTELEEIPSDIVSKLGSIHLNNCSDSVVNSAKQILKDQQNCGNEHFQVHVDED</sequence>